<organism evidence="3 4">
    <name type="scientific">Acuticoccus sediminis</name>
    <dbReference type="NCBI Taxonomy" id="2184697"/>
    <lineage>
        <taxon>Bacteria</taxon>
        <taxon>Pseudomonadati</taxon>
        <taxon>Pseudomonadota</taxon>
        <taxon>Alphaproteobacteria</taxon>
        <taxon>Hyphomicrobiales</taxon>
        <taxon>Amorphaceae</taxon>
        <taxon>Acuticoccus</taxon>
    </lineage>
</organism>
<dbReference type="SUPFAM" id="SSF75304">
    <property type="entry name" value="Amidase signature (AS) enzymes"/>
    <property type="match status" value="1"/>
</dbReference>
<dbReference type="InterPro" id="IPR036928">
    <property type="entry name" value="AS_sf"/>
</dbReference>
<evidence type="ECO:0000313" key="3">
    <source>
        <dbReference type="EMBL" id="RAI02014.1"/>
    </source>
</evidence>
<proteinExistence type="inferred from homology"/>
<dbReference type="InterPro" id="IPR000120">
    <property type="entry name" value="Amidase"/>
</dbReference>
<evidence type="ECO:0000256" key="1">
    <source>
        <dbReference type="ARBA" id="ARBA00009199"/>
    </source>
</evidence>
<dbReference type="Pfam" id="PF01425">
    <property type="entry name" value="Amidase"/>
    <property type="match status" value="1"/>
</dbReference>
<dbReference type="PANTHER" id="PTHR11895:SF7">
    <property type="entry name" value="GLUTAMYL-TRNA(GLN) AMIDOTRANSFERASE SUBUNIT A, MITOCHONDRIAL"/>
    <property type="match status" value="1"/>
</dbReference>
<protein>
    <submittedName>
        <fullName evidence="3">Amidase</fullName>
    </submittedName>
</protein>
<keyword evidence="4" id="KW-1185">Reference proteome</keyword>
<evidence type="ECO:0000313" key="4">
    <source>
        <dbReference type="Proteomes" id="UP000249590"/>
    </source>
</evidence>
<dbReference type="OrthoDB" id="9777859at2"/>
<name>A0A8B2NWV3_9HYPH</name>
<dbReference type="RefSeq" id="WP_111345287.1">
    <property type="nucleotide sequence ID" value="NZ_QHHQ01000002.1"/>
</dbReference>
<dbReference type="Proteomes" id="UP000249590">
    <property type="component" value="Unassembled WGS sequence"/>
</dbReference>
<dbReference type="EMBL" id="QHHQ01000002">
    <property type="protein sequence ID" value="RAI02014.1"/>
    <property type="molecule type" value="Genomic_DNA"/>
</dbReference>
<comment type="caution">
    <text evidence="3">The sequence shown here is derived from an EMBL/GenBank/DDBJ whole genome shotgun (WGS) entry which is preliminary data.</text>
</comment>
<dbReference type="PANTHER" id="PTHR11895">
    <property type="entry name" value="TRANSAMIDASE"/>
    <property type="match status" value="1"/>
</dbReference>
<gene>
    <name evidence="3" type="ORF">DLJ53_11560</name>
</gene>
<feature type="domain" description="Amidase" evidence="2">
    <location>
        <begin position="29"/>
        <end position="231"/>
    </location>
</feature>
<dbReference type="AlphaFoldDB" id="A0A8B2NWV3"/>
<dbReference type="GO" id="GO:0003824">
    <property type="term" value="F:catalytic activity"/>
    <property type="evidence" value="ECO:0007669"/>
    <property type="project" value="InterPro"/>
</dbReference>
<dbReference type="Gene3D" id="3.90.1300.10">
    <property type="entry name" value="Amidase signature (AS) domain"/>
    <property type="match status" value="1"/>
</dbReference>
<sequence>MSETSCARAPGRLGDLMKGIVAGDISPSELVDMYLARIDEVQPLAEPWRVVDAEGARRVAEQRTAEARSGALRGPLHGIPVAVKDIIDVAGFPTRCNARMLEDAPPATADAEVVAALRCAGAIIMGKAHTTEFAFTYPSPARNPHNLAHTPGGSSSGSAAAVASGCVPLALGTQTMASVNRPAAYCGIGAFKPSSRLLSTYGVSLLAPMYDTVGFYGQTTADAIAMFEALAPPHVVPAAAPLGGVLVLDDPLIFDMVPAMAAALERMVEACREAGIAVERARSPVPFEEIRQLHWRTMHYEVGRLHTRRLGAGDGISDRFRAVIEEGLGIDDETYLADRTTLQAVRARIGETMKGRAVLWPAAPGPAPEGLDWTGDPRYIAPWTALGGPMVTIPAGVDGSGLPLAGILIGRPGDDANMCALARTVAAAAEVLP</sequence>
<reference evidence="3 4" key="1">
    <citation type="submission" date="2018-05" db="EMBL/GenBank/DDBJ databases">
        <title>Acuticoccus sediminis sp. nov., isolated from deep-sea sediment of Indian Ocean.</title>
        <authorList>
            <person name="Liu X."/>
            <person name="Lai Q."/>
            <person name="Du Y."/>
            <person name="Sun F."/>
            <person name="Zhang X."/>
            <person name="Wang S."/>
            <person name="Shao Z."/>
        </authorList>
    </citation>
    <scope>NUCLEOTIDE SEQUENCE [LARGE SCALE GENOMIC DNA]</scope>
    <source>
        <strain evidence="3 4">PTG4-2</strain>
    </source>
</reference>
<evidence type="ECO:0000259" key="2">
    <source>
        <dbReference type="Pfam" id="PF01425"/>
    </source>
</evidence>
<comment type="similarity">
    <text evidence="1">Belongs to the amidase family.</text>
</comment>
<dbReference type="InterPro" id="IPR023631">
    <property type="entry name" value="Amidase_dom"/>
</dbReference>
<accession>A0A8B2NWV3</accession>